<feature type="domain" description="DEAD-box RNA helicase Q" evidence="14">
    <location>
        <begin position="2"/>
        <end position="30"/>
    </location>
</feature>
<dbReference type="EMBL" id="BMAR01000001">
    <property type="protein sequence ID" value="GFR40732.1"/>
    <property type="molecule type" value="Genomic_DNA"/>
</dbReference>
<keyword evidence="5" id="KW-0347">Helicase</keyword>
<protein>
    <recommendedName>
        <fullName evidence="8">DEAD box protein 1</fullName>
    </recommendedName>
</protein>
<feature type="region of interest" description="Disordered" evidence="10">
    <location>
        <begin position="71"/>
        <end position="99"/>
    </location>
</feature>
<dbReference type="Gene3D" id="3.40.50.300">
    <property type="entry name" value="P-loop containing nucleotide triphosphate hydrolases"/>
    <property type="match status" value="3"/>
</dbReference>
<keyword evidence="2" id="KW-0540">Nuclease</keyword>
<keyword evidence="3" id="KW-0547">Nucleotide-binding</keyword>
<dbReference type="InterPro" id="IPR043136">
    <property type="entry name" value="B30.2/SPRY_sf"/>
</dbReference>
<keyword evidence="4" id="KW-0378">Hydrolase</keyword>
<evidence type="ECO:0000259" key="14">
    <source>
        <dbReference type="PROSITE" id="PS51195"/>
    </source>
</evidence>
<dbReference type="SMART" id="SM00449">
    <property type="entry name" value="SPRY"/>
    <property type="match status" value="1"/>
</dbReference>
<feature type="compositionally biased region" description="Low complexity" evidence="10">
    <location>
        <begin position="74"/>
        <end position="99"/>
    </location>
</feature>
<evidence type="ECO:0000256" key="5">
    <source>
        <dbReference type="ARBA" id="ARBA00022806"/>
    </source>
</evidence>
<dbReference type="GO" id="GO:0005524">
    <property type="term" value="F:ATP binding"/>
    <property type="evidence" value="ECO:0007669"/>
    <property type="project" value="UniProtKB-KW"/>
</dbReference>
<reference evidence="15 16" key="1">
    <citation type="journal article" date="2021" name="Sci. Rep.">
        <title>Genome sequencing of the multicellular alga Astrephomene provides insights into convergent evolution of germ-soma differentiation.</title>
        <authorList>
            <person name="Yamashita S."/>
            <person name="Yamamoto K."/>
            <person name="Matsuzaki R."/>
            <person name="Suzuki S."/>
            <person name="Yamaguchi H."/>
            <person name="Hirooka S."/>
            <person name="Minakuchi Y."/>
            <person name="Miyagishima S."/>
            <person name="Kawachi M."/>
            <person name="Toyoda A."/>
            <person name="Nozaki H."/>
        </authorList>
    </citation>
    <scope>NUCLEOTIDE SEQUENCE [LARGE SCALE GENOMIC DNA]</scope>
    <source>
        <strain evidence="15 16">NIES-4017</strain>
    </source>
</reference>
<feature type="short sequence motif" description="Q motif" evidence="9">
    <location>
        <begin position="2"/>
        <end position="30"/>
    </location>
</feature>
<dbReference type="PANTHER" id="PTHR47959:SF13">
    <property type="entry name" value="ATP-DEPENDENT RNA HELICASE RHLE"/>
    <property type="match status" value="1"/>
</dbReference>
<dbReference type="Pfam" id="PF00622">
    <property type="entry name" value="SPRY"/>
    <property type="match status" value="1"/>
</dbReference>
<sequence>MSVFEELGVMPELCKAVEDLGWTLPTPVQVEAIPLILGGGDVMAAAETGSGKTGAFAIPVLQIVHEALRQRMRPPSAAPAASSASSPGPGRSSKAASASSTAATCSLSADDRDPHVAVSADGRRAQSRNEKSWGGVRGSVGVFAACGGKVYYEVTVNDEGLSRVGWSCRTASLDLGTDKLGFGYGGTGKKSHNRQFDTYGEPFGAGDVIGCLLDCSSGGGGVSFTRNGTPLGPAFSLPPALSNQILYPTICLKNAEVSVNFGAPSGDPPLAHPPPPGYIPLAKAPDAWVLAAPEAGGGGGGAAAAAGAASVRLPVCLILEPARDLAEQTANCIRDFGRHLAAPSLSCGLFVGGVDPGPQLRSLREGVDIVVGTPGRVVDFVESGKIVLDQVRFFVLDEADRLISDNPDVILKLFARLPKGGTGVNRLQVLLFSATLHSPEVRSMADRICVTPTLVDLKGRDAVPETVDHVLIRVDPREDRSWLQSRPQVYTDGCHALDRLDTSSPSPPAETLSEAVKRLKPRLLVRLLESLKCDQALIFCRTNHDCDQLEKYLNGLGAGGGGGGEETGGKGGGGKGVAGGAGVFRGKRESGKENPFSCVVLAGARSVDERRAALSAFKEGDVRFLICTDVAARGLDIRELPYVINMTLPDRSEDYIHRIGRVGRADTLGLAISLVSQVPEKVWYCTVKGLKPWLAPDAANTKTTDKGGHTIWYDERSLLSSIETRLGRPIPAMSEDLTLPPELRERLAAGGEAYGQQRGGGTSKEVSEHLEQIAANVAQLASLEWSVQSSFLRLKQRWQKV</sequence>
<dbReference type="CDD" id="cd12873">
    <property type="entry name" value="SPRY_DDX1"/>
    <property type="match status" value="1"/>
</dbReference>
<evidence type="ECO:0000259" key="12">
    <source>
        <dbReference type="PROSITE" id="PS51192"/>
    </source>
</evidence>
<feature type="domain" description="B30.2/SPRY" evidence="11">
    <location>
        <begin position="85"/>
        <end position="266"/>
    </location>
</feature>
<dbReference type="SUPFAM" id="SSF49899">
    <property type="entry name" value="Concanavalin A-like lectins/glucanases"/>
    <property type="match status" value="1"/>
</dbReference>
<dbReference type="SMART" id="SM00490">
    <property type="entry name" value="HELICc"/>
    <property type="match status" value="1"/>
</dbReference>
<gene>
    <name evidence="15" type="ORF">Agub_g1342</name>
</gene>
<dbReference type="Gene3D" id="2.60.120.920">
    <property type="match status" value="1"/>
</dbReference>
<dbReference type="PROSITE" id="PS51192">
    <property type="entry name" value="HELICASE_ATP_BIND_1"/>
    <property type="match status" value="1"/>
</dbReference>
<dbReference type="PROSITE" id="PS50188">
    <property type="entry name" value="B302_SPRY"/>
    <property type="match status" value="1"/>
</dbReference>
<dbReference type="PROSITE" id="PS00039">
    <property type="entry name" value="DEAD_ATP_HELICASE"/>
    <property type="match status" value="1"/>
</dbReference>
<dbReference type="PROSITE" id="PS51195">
    <property type="entry name" value="Q_MOTIF"/>
    <property type="match status" value="1"/>
</dbReference>
<dbReference type="PROSITE" id="PS51194">
    <property type="entry name" value="HELICASE_CTER"/>
    <property type="match status" value="1"/>
</dbReference>
<evidence type="ECO:0000313" key="15">
    <source>
        <dbReference type="EMBL" id="GFR40732.1"/>
    </source>
</evidence>
<comment type="similarity">
    <text evidence="1">Belongs to the DEAD box helicase family. DDX1 subfamily.</text>
</comment>
<dbReference type="GO" id="GO:0003724">
    <property type="term" value="F:RNA helicase activity"/>
    <property type="evidence" value="ECO:0007669"/>
    <property type="project" value="InterPro"/>
</dbReference>
<feature type="domain" description="Helicase C-terminal" evidence="13">
    <location>
        <begin position="523"/>
        <end position="719"/>
    </location>
</feature>
<dbReference type="CDD" id="cd18787">
    <property type="entry name" value="SF2_C_DEAD"/>
    <property type="match status" value="1"/>
</dbReference>
<dbReference type="InterPro" id="IPR050079">
    <property type="entry name" value="DEAD_box_RNA_helicase"/>
</dbReference>
<dbReference type="InterPro" id="IPR000629">
    <property type="entry name" value="RNA-helicase_DEAD-box_CS"/>
</dbReference>
<keyword evidence="16" id="KW-1185">Reference proteome</keyword>
<evidence type="ECO:0000256" key="4">
    <source>
        <dbReference type="ARBA" id="ARBA00022801"/>
    </source>
</evidence>
<evidence type="ECO:0000256" key="2">
    <source>
        <dbReference type="ARBA" id="ARBA00022722"/>
    </source>
</evidence>
<keyword evidence="7" id="KW-0067">ATP-binding</keyword>
<dbReference type="GO" id="GO:0005829">
    <property type="term" value="C:cytosol"/>
    <property type="evidence" value="ECO:0007669"/>
    <property type="project" value="TreeGrafter"/>
</dbReference>
<dbReference type="InterPro" id="IPR001870">
    <property type="entry name" value="B30.2/SPRY"/>
</dbReference>
<dbReference type="PANTHER" id="PTHR47959">
    <property type="entry name" value="ATP-DEPENDENT RNA HELICASE RHLE-RELATED"/>
    <property type="match status" value="1"/>
</dbReference>
<dbReference type="GO" id="GO:0003676">
    <property type="term" value="F:nucleic acid binding"/>
    <property type="evidence" value="ECO:0007669"/>
    <property type="project" value="InterPro"/>
</dbReference>
<feature type="domain" description="Helicase ATP-binding" evidence="12">
    <location>
        <begin position="279"/>
        <end position="454"/>
    </location>
</feature>
<dbReference type="SMART" id="SM00487">
    <property type="entry name" value="DEXDc"/>
    <property type="match status" value="1"/>
</dbReference>
<dbReference type="InterPro" id="IPR003877">
    <property type="entry name" value="SPRY_dom"/>
</dbReference>
<name>A0AAD3HH80_9CHLO</name>
<dbReference type="InterPro" id="IPR013320">
    <property type="entry name" value="ConA-like_dom_sf"/>
</dbReference>
<dbReference type="InterPro" id="IPR011545">
    <property type="entry name" value="DEAD/DEAH_box_helicase_dom"/>
</dbReference>
<dbReference type="InterPro" id="IPR014001">
    <property type="entry name" value="Helicase_ATP-bd"/>
</dbReference>
<accession>A0AAD3HH80</accession>
<keyword evidence="6" id="KW-0269">Exonuclease</keyword>
<evidence type="ECO:0000259" key="13">
    <source>
        <dbReference type="PROSITE" id="PS51194"/>
    </source>
</evidence>
<dbReference type="SUPFAM" id="SSF52540">
    <property type="entry name" value="P-loop containing nucleoside triphosphate hydrolases"/>
    <property type="match status" value="2"/>
</dbReference>
<comment type="caution">
    <text evidence="15">The sequence shown here is derived from an EMBL/GenBank/DDBJ whole genome shotgun (WGS) entry which is preliminary data.</text>
</comment>
<evidence type="ECO:0000256" key="8">
    <source>
        <dbReference type="ARBA" id="ARBA00032348"/>
    </source>
</evidence>
<proteinExistence type="inferred from homology"/>
<evidence type="ECO:0000256" key="9">
    <source>
        <dbReference type="PROSITE-ProRule" id="PRU00552"/>
    </source>
</evidence>
<dbReference type="GO" id="GO:0004527">
    <property type="term" value="F:exonuclease activity"/>
    <property type="evidence" value="ECO:0007669"/>
    <property type="project" value="UniProtKB-KW"/>
</dbReference>
<dbReference type="Proteomes" id="UP001054857">
    <property type="component" value="Unassembled WGS sequence"/>
</dbReference>
<dbReference type="InterPro" id="IPR014014">
    <property type="entry name" value="RNA_helicase_DEAD_Q_motif"/>
</dbReference>
<evidence type="ECO:0000256" key="7">
    <source>
        <dbReference type="ARBA" id="ARBA00022840"/>
    </source>
</evidence>
<evidence type="ECO:0000313" key="16">
    <source>
        <dbReference type="Proteomes" id="UP001054857"/>
    </source>
</evidence>
<evidence type="ECO:0000259" key="11">
    <source>
        <dbReference type="PROSITE" id="PS50188"/>
    </source>
</evidence>
<evidence type="ECO:0000256" key="1">
    <source>
        <dbReference type="ARBA" id="ARBA00008765"/>
    </source>
</evidence>
<dbReference type="InterPro" id="IPR001650">
    <property type="entry name" value="Helicase_C-like"/>
</dbReference>
<dbReference type="AlphaFoldDB" id="A0AAD3HH80"/>
<dbReference type="Pfam" id="PF00271">
    <property type="entry name" value="Helicase_C"/>
    <property type="match status" value="1"/>
</dbReference>
<organism evidence="15 16">
    <name type="scientific">Astrephomene gubernaculifera</name>
    <dbReference type="NCBI Taxonomy" id="47775"/>
    <lineage>
        <taxon>Eukaryota</taxon>
        <taxon>Viridiplantae</taxon>
        <taxon>Chlorophyta</taxon>
        <taxon>core chlorophytes</taxon>
        <taxon>Chlorophyceae</taxon>
        <taxon>CS clade</taxon>
        <taxon>Chlamydomonadales</taxon>
        <taxon>Astrephomenaceae</taxon>
        <taxon>Astrephomene</taxon>
    </lineage>
</organism>
<evidence type="ECO:0000256" key="10">
    <source>
        <dbReference type="SAM" id="MobiDB-lite"/>
    </source>
</evidence>
<evidence type="ECO:0000256" key="6">
    <source>
        <dbReference type="ARBA" id="ARBA00022839"/>
    </source>
</evidence>
<dbReference type="Pfam" id="PF00270">
    <property type="entry name" value="DEAD"/>
    <property type="match status" value="2"/>
</dbReference>
<evidence type="ECO:0000256" key="3">
    <source>
        <dbReference type="ARBA" id="ARBA00022741"/>
    </source>
</evidence>
<dbReference type="InterPro" id="IPR027417">
    <property type="entry name" value="P-loop_NTPase"/>
</dbReference>